<gene>
    <name evidence="3" type="ORF">CAL29_07440</name>
</gene>
<accession>A0A261SM59</accession>
<keyword evidence="4" id="KW-1185">Reference proteome</keyword>
<organism evidence="3 4">
    <name type="scientific">Bordetella genomosp. 10</name>
    <dbReference type="NCBI Taxonomy" id="1416804"/>
    <lineage>
        <taxon>Bacteria</taxon>
        <taxon>Pseudomonadati</taxon>
        <taxon>Pseudomonadota</taxon>
        <taxon>Betaproteobacteria</taxon>
        <taxon>Burkholderiales</taxon>
        <taxon>Alcaligenaceae</taxon>
        <taxon>Bordetella</taxon>
    </lineage>
</organism>
<feature type="signal peptide" evidence="2">
    <location>
        <begin position="1"/>
        <end position="30"/>
    </location>
</feature>
<dbReference type="CDD" id="cd13578">
    <property type="entry name" value="PBP2_Bug27"/>
    <property type="match status" value="1"/>
</dbReference>
<dbReference type="Gene3D" id="3.40.190.10">
    <property type="entry name" value="Periplasmic binding protein-like II"/>
    <property type="match status" value="1"/>
</dbReference>
<reference evidence="4" key="1">
    <citation type="submission" date="2017-05" db="EMBL/GenBank/DDBJ databases">
        <title>Complete and WGS of Bordetella genogroups.</title>
        <authorList>
            <person name="Spilker T."/>
            <person name="Lipuma J."/>
        </authorList>
    </citation>
    <scope>NUCLEOTIDE SEQUENCE [LARGE SCALE GENOMIC DNA]</scope>
    <source>
        <strain evidence="4">AU16122</strain>
    </source>
</reference>
<evidence type="ECO:0000256" key="1">
    <source>
        <dbReference type="ARBA" id="ARBA00006987"/>
    </source>
</evidence>
<dbReference type="InterPro" id="IPR005064">
    <property type="entry name" value="BUG"/>
</dbReference>
<feature type="chain" id="PRO_5013147911" description="LacI family transcriptional regulator" evidence="2">
    <location>
        <begin position="31"/>
        <end position="333"/>
    </location>
</feature>
<dbReference type="EMBL" id="NEVM01000001">
    <property type="protein sequence ID" value="OZI38161.1"/>
    <property type="molecule type" value="Genomic_DNA"/>
</dbReference>
<evidence type="ECO:0000313" key="4">
    <source>
        <dbReference type="Proteomes" id="UP000216020"/>
    </source>
</evidence>
<comment type="similarity">
    <text evidence="1">Belongs to the UPF0065 (bug) family.</text>
</comment>
<keyword evidence="2" id="KW-0732">Signal</keyword>
<dbReference type="InterPro" id="IPR042100">
    <property type="entry name" value="Bug_dom1"/>
</dbReference>
<dbReference type="InterPro" id="IPR006311">
    <property type="entry name" value="TAT_signal"/>
</dbReference>
<dbReference type="RefSeq" id="WP_094852260.1">
    <property type="nucleotide sequence ID" value="NZ_NEVM01000001.1"/>
</dbReference>
<dbReference type="AlphaFoldDB" id="A0A261SM59"/>
<evidence type="ECO:0000313" key="3">
    <source>
        <dbReference type="EMBL" id="OZI38161.1"/>
    </source>
</evidence>
<comment type="caution">
    <text evidence="3">The sequence shown here is derived from an EMBL/GenBank/DDBJ whole genome shotgun (WGS) entry which is preliminary data.</text>
</comment>
<dbReference type="Pfam" id="PF03401">
    <property type="entry name" value="TctC"/>
    <property type="match status" value="1"/>
</dbReference>
<dbReference type="PROSITE" id="PS51318">
    <property type="entry name" value="TAT"/>
    <property type="match status" value="1"/>
</dbReference>
<dbReference type="Proteomes" id="UP000216020">
    <property type="component" value="Unassembled WGS sequence"/>
</dbReference>
<dbReference type="SUPFAM" id="SSF53850">
    <property type="entry name" value="Periplasmic binding protein-like II"/>
    <property type="match status" value="1"/>
</dbReference>
<evidence type="ECO:0000256" key="2">
    <source>
        <dbReference type="SAM" id="SignalP"/>
    </source>
</evidence>
<dbReference type="Gene3D" id="3.40.190.150">
    <property type="entry name" value="Bordetella uptake gene, domain 1"/>
    <property type="match status" value="1"/>
</dbReference>
<evidence type="ECO:0008006" key="5">
    <source>
        <dbReference type="Google" id="ProtNLM"/>
    </source>
</evidence>
<name>A0A261SM59_9BORD</name>
<protein>
    <recommendedName>
        <fullName evidence="5">LacI family transcriptional regulator</fullName>
    </recommendedName>
</protein>
<dbReference type="PANTHER" id="PTHR42928:SF5">
    <property type="entry name" value="BLR1237 PROTEIN"/>
    <property type="match status" value="1"/>
</dbReference>
<dbReference type="OrthoDB" id="8648833at2"/>
<proteinExistence type="inferred from homology"/>
<sequence length="333" mass="35234">MDLCRRNLAKAGLAATGLALAARATRAAQADTESAFPTRAIRLMIPFEPGGGTDIVGRAIAQKAGDALGQAVVVENRSGANGTIGADVVARAAPDGYYWCMFTASHSVNVTLQGKKQAYDLLKDFAPLIELAVQPYILVVRPGLPVNSVRELIDLARQKPNSITFGSSGVGGLIHLCGELLSTLAGIKLTHVPYKGGAQAMMDVMAGNIDMMFTSLNQSKSYIASGQLRLLAVTSPRRSPAMPNVPTMQEQGVNGYDVQSWYGLAVPARTPRPIVDELNATLNAVLKLPEIQKRLEADGSTPVGGTPEQFGGFLAAEVAKWRELIERAGIPIG</sequence>
<dbReference type="PANTHER" id="PTHR42928">
    <property type="entry name" value="TRICARBOXYLATE-BINDING PROTEIN"/>
    <property type="match status" value="1"/>
</dbReference>
<dbReference type="PIRSF" id="PIRSF017082">
    <property type="entry name" value="YflP"/>
    <property type="match status" value="1"/>
</dbReference>